<dbReference type="EMBL" id="MU843073">
    <property type="protein sequence ID" value="KAK2021903.1"/>
    <property type="molecule type" value="Genomic_DNA"/>
</dbReference>
<evidence type="ECO:0000313" key="2">
    <source>
        <dbReference type="EMBL" id="KAK2021903.1"/>
    </source>
</evidence>
<protein>
    <submittedName>
        <fullName evidence="2">Uncharacterized protein</fullName>
    </submittedName>
</protein>
<evidence type="ECO:0000256" key="1">
    <source>
        <dbReference type="SAM" id="MobiDB-lite"/>
    </source>
</evidence>
<reference evidence="2" key="1">
    <citation type="submission" date="2021-06" db="EMBL/GenBank/DDBJ databases">
        <title>Comparative genomics, transcriptomics and evolutionary studies reveal genomic signatures of adaptation to plant cell wall in hemibiotrophic fungi.</title>
        <authorList>
            <consortium name="DOE Joint Genome Institute"/>
            <person name="Baroncelli R."/>
            <person name="Diaz J.F."/>
            <person name="Benocci T."/>
            <person name="Peng M."/>
            <person name="Battaglia E."/>
            <person name="Haridas S."/>
            <person name="Andreopoulos W."/>
            <person name="Labutti K."/>
            <person name="Pangilinan J."/>
            <person name="Floch G.L."/>
            <person name="Makela M.R."/>
            <person name="Henrissat B."/>
            <person name="Grigoriev I.V."/>
            <person name="Crouch J.A."/>
            <person name="De Vries R.P."/>
            <person name="Sukno S.A."/>
            <person name="Thon M.R."/>
        </authorList>
    </citation>
    <scope>NUCLEOTIDE SEQUENCE</scope>
    <source>
        <strain evidence="2">MAFF235873</strain>
    </source>
</reference>
<dbReference type="AlphaFoldDB" id="A0AAD9H3X8"/>
<name>A0AAD9H3X8_9PEZI</name>
<comment type="caution">
    <text evidence="2">The sequence shown here is derived from an EMBL/GenBank/DDBJ whole genome shotgun (WGS) entry which is preliminary data.</text>
</comment>
<accession>A0AAD9H3X8</accession>
<feature type="compositionally biased region" description="Low complexity" evidence="1">
    <location>
        <begin position="127"/>
        <end position="137"/>
    </location>
</feature>
<feature type="region of interest" description="Disordered" evidence="1">
    <location>
        <begin position="154"/>
        <end position="179"/>
    </location>
</feature>
<feature type="region of interest" description="Disordered" evidence="1">
    <location>
        <begin position="117"/>
        <end position="137"/>
    </location>
</feature>
<organism evidence="2 3">
    <name type="scientific">Colletotrichum zoysiae</name>
    <dbReference type="NCBI Taxonomy" id="1216348"/>
    <lineage>
        <taxon>Eukaryota</taxon>
        <taxon>Fungi</taxon>
        <taxon>Dikarya</taxon>
        <taxon>Ascomycota</taxon>
        <taxon>Pezizomycotina</taxon>
        <taxon>Sordariomycetes</taxon>
        <taxon>Hypocreomycetidae</taxon>
        <taxon>Glomerellales</taxon>
        <taxon>Glomerellaceae</taxon>
        <taxon>Colletotrichum</taxon>
        <taxon>Colletotrichum graminicola species complex</taxon>
    </lineage>
</organism>
<keyword evidence="3" id="KW-1185">Reference proteome</keyword>
<evidence type="ECO:0000313" key="3">
    <source>
        <dbReference type="Proteomes" id="UP001232148"/>
    </source>
</evidence>
<proteinExistence type="predicted"/>
<sequence>MERAAKNPRQEMLSVRKELGHSDIDSLLHSDMRSAFKKFTYGGLKSTELDWDTHQLEFRKMTEDFLYEGRKGHLYWPDNNNNDKHCWAYSRDKEQIKDRLMRLFYLSIQAFKYNAEQNKKRKKKNRNAAAEATNRPEPARVYSISSILGQEASANNSYTAETDSQRQTSPQLNNDNHHHSSSLIMGRPVMYLIAVHGNNYFTSSSWEPGISFEDMTLAGLEDVFSREGIQYFMFELRCESTSTKSGIVVPKGNKDFFRVMQNHFVDIVKCKDIAFCTIVININGSL</sequence>
<feature type="compositionally biased region" description="Polar residues" evidence="1">
    <location>
        <begin position="154"/>
        <end position="174"/>
    </location>
</feature>
<dbReference type="Proteomes" id="UP001232148">
    <property type="component" value="Unassembled WGS sequence"/>
</dbReference>
<gene>
    <name evidence="2" type="ORF">LX32DRAFT_645999</name>
</gene>